<dbReference type="InterPro" id="IPR050855">
    <property type="entry name" value="NDM-1-like"/>
</dbReference>
<reference evidence="3" key="1">
    <citation type="submission" date="2017-09" db="EMBL/GenBank/DDBJ databases">
        <authorList>
            <person name="Varghese N."/>
            <person name="Submissions S."/>
        </authorList>
    </citation>
    <scope>NUCLEOTIDE SEQUENCE [LARGE SCALE GENOMIC DNA]</scope>
    <source>
        <strain evidence="3">C7</strain>
    </source>
</reference>
<dbReference type="Gene3D" id="3.60.15.10">
    <property type="entry name" value="Ribonuclease Z/Hydroxyacylglutathione hydrolase-like"/>
    <property type="match status" value="1"/>
</dbReference>
<dbReference type="SMART" id="SM00849">
    <property type="entry name" value="Lactamase_B"/>
    <property type="match status" value="1"/>
</dbReference>
<evidence type="ECO:0000313" key="3">
    <source>
        <dbReference type="Proteomes" id="UP000220034"/>
    </source>
</evidence>
<proteinExistence type="predicted"/>
<organism evidence="2 3">
    <name type="scientific">Pontivivens marinum</name>
    <dbReference type="NCBI Taxonomy" id="1690039"/>
    <lineage>
        <taxon>Bacteria</taxon>
        <taxon>Pseudomonadati</taxon>
        <taxon>Pseudomonadota</taxon>
        <taxon>Alphaproteobacteria</taxon>
        <taxon>Rhodobacterales</taxon>
        <taxon>Paracoccaceae</taxon>
        <taxon>Pontivivens</taxon>
    </lineage>
</organism>
<accession>A0A2C9CPP6</accession>
<dbReference type="Proteomes" id="UP000220034">
    <property type="component" value="Unassembled WGS sequence"/>
</dbReference>
<dbReference type="Pfam" id="PF00753">
    <property type="entry name" value="Lactamase_B"/>
    <property type="match status" value="1"/>
</dbReference>
<dbReference type="EMBL" id="OCTN01000001">
    <property type="protein sequence ID" value="SOH93314.1"/>
    <property type="molecule type" value="Genomic_DNA"/>
</dbReference>
<dbReference type="PANTHER" id="PTHR42951">
    <property type="entry name" value="METALLO-BETA-LACTAMASE DOMAIN-CONTAINING"/>
    <property type="match status" value="1"/>
</dbReference>
<dbReference type="InterPro" id="IPR036866">
    <property type="entry name" value="RibonucZ/Hydroxyglut_hydro"/>
</dbReference>
<dbReference type="AlphaFoldDB" id="A0A2C9CPP6"/>
<evidence type="ECO:0000313" key="2">
    <source>
        <dbReference type="EMBL" id="SOH93314.1"/>
    </source>
</evidence>
<dbReference type="InterPro" id="IPR048933">
    <property type="entry name" value="B_lactamase-like_C"/>
</dbReference>
<gene>
    <name evidence="2" type="ORF">SAMN06273572_1011170</name>
</gene>
<sequence>MRFWPRCWFVLRKQNPMPEDIPAIIRFPHVEPPDQGEVAEIAEGILWARIPLPMVLNHVNVYILDDGDGWTVVDTGVDTQMTRDVWQSLLDGPLAGKPVRRVLLTHHHPDHVGLVGWFQQQGAELVTTRTAWMFARMLTLDVQKQATPQSVEFYQLAGMDAARLDKRRTDRPFNFADVVHPMPVGFTRIQQGDSIRIGGRDWDVHIGHGHAPEHATLWSGDLILAGDQIIPGISSNIGVYATEPEADPLGEWIESCTRLFELATDRHLALPGHKLPFTGVPIRLRQLIENHRKALPRLLAFLAEPRRAPDCFPILFKRQIDDATYGLALAETVAHLNHVWHEGLVTRDLGPDGAWIWTAK</sequence>
<feature type="domain" description="Metallo-beta-lactamase" evidence="1">
    <location>
        <begin position="58"/>
        <end position="273"/>
    </location>
</feature>
<dbReference type="InterPro" id="IPR036388">
    <property type="entry name" value="WH-like_DNA-bd_sf"/>
</dbReference>
<protein>
    <submittedName>
        <fullName evidence="2">Glyoxylase, beta-lactamase superfamily II</fullName>
    </submittedName>
</protein>
<dbReference type="PANTHER" id="PTHR42951:SF22">
    <property type="entry name" value="METALLO BETA-LACTAMASE SUPERFAMILY LIPOPROTEIN"/>
    <property type="match status" value="1"/>
</dbReference>
<name>A0A2C9CPP6_9RHOB</name>
<dbReference type="InterPro" id="IPR001279">
    <property type="entry name" value="Metallo-B-lactamas"/>
</dbReference>
<dbReference type="Gene3D" id="1.10.10.10">
    <property type="entry name" value="Winged helix-like DNA-binding domain superfamily/Winged helix DNA-binding domain"/>
    <property type="match status" value="1"/>
</dbReference>
<keyword evidence="3" id="KW-1185">Reference proteome</keyword>
<dbReference type="Pfam" id="PF21221">
    <property type="entry name" value="B_lactamase-like_C"/>
    <property type="match status" value="1"/>
</dbReference>
<dbReference type="SUPFAM" id="SSF56281">
    <property type="entry name" value="Metallo-hydrolase/oxidoreductase"/>
    <property type="match status" value="1"/>
</dbReference>
<evidence type="ECO:0000259" key="1">
    <source>
        <dbReference type="SMART" id="SM00849"/>
    </source>
</evidence>